<organism evidence="1 2">
    <name type="scientific">Microbotryum silenes-dioicae</name>
    <dbReference type="NCBI Taxonomy" id="796604"/>
    <lineage>
        <taxon>Eukaryota</taxon>
        <taxon>Fungi</taxon>
        <taxon>Dikarya</taxon>
        <taxon>Basidiomycota</taxon>
        <taxon>Pucciniomycotina</taxon>
        <taxon>Microbotryomycetes</taxon>
        <taxon>Microbotryales</taxon>
        <taxon>Microbotryaceae</taxon>
        <taxon>Microbotryum</taxon>
    </lineage>
</organism>
<keyword evidence="2" id="KW-1185">Reference proteome</keyword>
<gene>
    <name evidence="1" type="primary">BQ5605_C042g12041</name>
    <name evidence="1" type="ORF">BQ5605_C042G12041</name>
</gene>
<name>A0A2X0MTU9_9BASI</name>
<dbReference type="Proteomes" id="UP000249464">
    <property type="component" value="Unassembled WGS sequence"/>
</dbReference>
<reference evidence="1 2" key="1">
    <citation type="submission" date="2016-11" db="EMBL/GenBank/DDBJ databases">
        <authorList>
            <person name="Jaros S."/>
            <person name="Januszkiewicz K."/>
            <person name="Wedrychowicz H."/>
        </authorList>
    </citation>
    <scope>NUCLEOTIDE SEQUENCE [LARGE SCALE GENOMIC DNA]</scope>
</reference>
<accession>A0A2X0MTU9</accession>
<dbReference type="EMBL" id="FQNC01000116">
    <property type="protein sequence ID" value="SGZ31920.1"/>
    <property type="molecule type" value="Genomic_DNA"/>
</dbReference>
<dbReference type="AlphaFoldDB" id="A0A2X0MTU9"/>
<protein>
    <submittedName>
        <fullName evidence="1">BQ5605_C042g12041 protein</fullName>
    </submittedName>
</protein>
<proteinExistence type="predicted"/>
<evidence type="ECO:0000313" key="1">
    <source>
        <dbReference type="EMBL" id="SGZ31920.1"/>
    </source>
</evidence>
<evidence type="ECO:0000313" key="2">
    <source>
        <dbReference type="Proteomes" id="UP000249464"/>
    </source>
</evidence>
<sequence>MRTSSVLLRPAATGSPVADGLVLEGSQIEFAPLTPTNFPIPSSRSIGFYLFSRELRASGPRLPSPRAEASSTDSAFLFSSFAVNVPARVSVVRSASRRKGWLTSLCTANSLGLIM</sequence>